<feature type="region of interest" description="Disordered" evidence="1">
    <location>
        <begin position="1"/>
        <end position="60"/>
    </location>
</feature>
<reference evidence="2" key="1">
    <citation type="submission" date="2021-01" db="EMBL/GenBank/DDBJ databases">
        <authorList>
            <person name="Corre E."/>
            <person name="Pelletier E."/>
            <person name="Niang G."/>
            <person name="Scheremetjew M."/>
            <person name="Finn R."/>
            <person name="Kale V."/>
            <person name="Holt S."/>
            <person name="Cochrane G."/>
            <person name="Meng A."/>
            <person name="Brown T."/>
            <person name="Cohen L."/>
        </authorList>
    </citation>
    <scope>NUCLEOTIDE SEQUENCE</scope>
    <source>
        <strain evidence="2">CCMP3328</strain>
    </source>
</reference>
<name>A0A7R9WRD7_9STRA</name>
<protein>
    <submittedName>
        <fullName evidence="2">Uncharacterized protein</fullName>
    </submittedName>
</protein>
<organism evidence="2">
    <name type="scientific">Craspedostauros australis</name>
    <dbReference type="NCBI Taxonomy" id="1486917"/>
    <lineage>
        <taxon>Eukaryota</taxon>
        <taxon>Sar</taxon>
        <taxon>Stramenopiles</taxon>
        <taxon>Ochrophyta</taxon>
        <taxon>Bacillariophyta</taxon>
        <taxon>Bacillariophyceae</taxon>
        <taxon>Bacillariophycidae</taxon>
        <taxon>Naviculales</taxon>
        <taxon>Naviculaceae</taxon>
        <taxon>Craspedostauros</taxon>
    </lineage>
</organism>
<proteinExistence type="predicted"/>
<dbReference type="EMBL" id="HBEF01007998">
    <property type="protein sequence ID" value="CAD8332929.1"/>
    <property type="molecule type" value="Transcribed_RNA"/>
</dbReference>
<evidence type="ECO:0000313" key="2">
    <source>
        <dbReference type="EMBL" id="CAD8332929.1"/>
    </source>
</evidence>
<sequence>MAPRSSYYANPSDQFVISSPPRAHTKFSSNSSIAVHGNDCSPQCASAPQQQQHQQQHSPRRVAFALEETVINEIPNRDDFTSAEKSQSWYSKQELESIRRDIRALVSRLQAGETISASEACIRGIEARIMPTAQKKIRNALKEQCIKLVLEEQGRQWDSFECDADAIAKVSTRITQQCQSIAFRLGRADFRESRRR</sequence>
<dbReference type="AlphaFoldDB" id="A0A7R9WRD7"/>
<accession>A0A7R9WRD7</accession>
<evidence type="ECO:0000256" key="1">
    <source>
        <dbReference type="SAM" id="MobiDB-lite"/>
    </source>
</evidence>
<feature type="compositionally biased region" description="Low complexity" evidence="1">
    <location>
        <begin position="40"/>
        <end position="57"/>
    </location>
</feature>
<feature type="compositionally biased region" description="Polar residues" evidence="1">
    <location>
        <begin position="7"/>
        <end position="17"/>
    </location>
</feature>
<gene>
    <name evidence="2" type="ORF">CAUS1442_LOCUS5030</name>
</gene>